<keyword evidence="1" id="KW-0812">Transmembrane</keyword>
<organism evidence="2 3">
    <name type="scientific">Reticulibacter mediterranei</name>
    <dbReference type="NCBI Taxonomy" id="2778369"/>
    <lineage>
        <taxon>Bacteria</taxon>
        <taxon>Bacillati</taxon>
        <taxon>Chloroflexota</taxon>
        <taxon>Ktedonobacteria</taxon>
        <taxon>Ktedonobacterales</taxon>
        <taxon>Reticulibacteraceae</taxon>
        <taxon>Reticulibacter</taxon>
    </lineage>
</organism>
<keyword evidence="3" id="KW-1185">Reference proteome</keyword>
<evidence type="ECO:0000256" key="1">
    <source>
        <dbReference type="SAM" id="Phobius"/>
    </source>
</evidence>
<name>A0A8J3N413_9CHLR</name>
<accession>A0A8J3N413</accession>
<reference evidence="2" key="1">
    <citation type="submission" date="2020-10" db="EMBL/GenBank/DDBJ databases">
        <title>Taxonomic study of unclassified bacteria belonging to the class Ktedonobacteria.</title>
        <authorList>
            <person name="Yabe S."/>
            <person name="Wang C.M."/>
            <person name="Zheng Y."/>
            <person name="Sakai Y."/>
            <person name="Cavaletti L."/>
            <person name="Monciardini P."/>
            <person name="Donadio S."/>
        </authorList>
    </citation>
    <scope>NUCLEOTIDE SEQUENCE</scope>
    <source>
        <strain evidence="2">ID150040</strain>
    </source>
</reference>
<keyword evidence="1" id="KW-1133">Transmembrane helix</keyword>
<feature type="transmembrane region" description="Helical" evidence="1">
    <location>
        <begin position="12"/>
        <end position="34"/>
    </location>
</feature>
<sequence>MQGTHSKKNISFASYCYWLGMGILLIGSFMLFFFTPASAQASTATIVTYQVTGPQIPVGQKGTLTASCESGEQMLSGGFSGDAFEGAVKVVESYPSAPNTWTVTVDNSIAPSWVQMTVSVYCLQASSSIGTTIVHATQSTAGTQILACPRGSVLLSGGYTGTAQPSISKPDANSWQSNAATVYAMCARRHVTASSVATAALTTPPVEAEAGATATCASNQLATGGGFSVDSGSVRPIVSSQDTTTGWSVAVAGSPYGSPTTMTISAVCTSIA</sequence>
<dbReference type="AlphaFoldDB" id="A0A8J3N413"/>
<dbReference type="Proteomes" id="UP000597444">
    <property type="component" value="Unassembled WGS sequence"/>
</dbReference>
<protein>
    <submittedName>
        <fullName evidence="2">Uncharacterized protein</fullName>
    </submittedName>
</protein>
<proteinExistence type="predicted"/>
<comment type="caution">
    <text evidence="2">The sequence shown here is derived from an EMBL/GenBank/DDBJ whole genome shotgun (WGS) entry which is preliminary data.</text>
</comment>
<gene>
    <name evidence="2" type="ORF">KSF_050210</name>
</gene>
<dbReference type="EMBL" id="BNJK01000001">
    <property type="protein sequence ID" value="GHO94973.1"/>
    <property type="molecule type" value="Genomic_DNA"/>
</dbReference>
<evidence type="ECO:0000313" key="3">
    <source>
        <dbReference type="Proteomes" id="UP000597444"/>
    </source>
</evidence>
<evidence type="ECO:0000313" key="2">
    <source>
        <dbReference type="EMBL" id="GHO94973.1"/>
    </source>
</evidence>
<keyword evidence="1" id="KW-0472">Membrane</keyword>